<dbReference type="FunFam" id="3.30.70.1400:FF:000001">
    <property type="entry name" value="Aminomethyltransferase"/>
    <property type="match status" value="1"/>
</dbReference>
<comment type="catalytic activity">
    <reaction evidence="6 8">
        <text>N(6)-[(R)-S(8)-aminomethyldihydrolipoyl]-L-lysyl-[protein] + (6S)-5,6,7,8-tetrahydrofolate = N(6)-[(R)-dihydrolipoyl]-L-lysyl-[protein] + (6R)-5,10-methylene-5,6,7,8-tetrahydrofolate + NH4(+)</text>
        <dbReference type="Rhea" id="RHEA:16945"/>
        <dbReference type="Rhea" id="RHEA-COMP:10475"/>
        <dbReference type="Rhea" id="RHEA-COMP:10492"/>
        <dbReference type="ChEBI" id="CHEBI:15636"/>
        <dbReference type="ChEBI" id="CHEBI:28938"/>
        <dbReference type="ChEBI" id="CHEBI:57453"/>
        <dbReference type="ChEBI" id="CHEBI:83100"/>
        <dbReference type="ChEBI" id="CHEBI:83143"/>
        <dbReference type="EC" id="2.1.2.10"/>
    </reaction>
</comment>
<keyword evidence="12" id="KW-1185">Reference proteome</keyword>
<dbReference type="Gene3D" id="3.30.1360.120">
    <property type="entry name" value="Probable tRNA modification gtpase trme, domain 1"/>
    <property type="match status" value="1"/>
</dbReference>
<dbReference type="SUPFAM" id="SSF103025">
    <property type="entry name" value="Folate-binding domain"/>
    <property type="match status" value="1"/>
</dbReference>
<dbReference type="InterPro" id="IPR006222">
    <property type="entry name" value="GCVT_N"/>
</dbReference>
<dbReference type="NCBIfam" id="NF001567">
    <property type="entry name" value="PRK00389.1"/>
    <property type="match status" value="1"/>
</dbReference>
<evidence type="ECO:0000256" key="3">
    <source>
        <dbReference type="ARBA" id="ARBA00022576"/>
    </source>
</evidence>
<accession>A0A8J5XRZ6</accession>
<evidence type="ECO:0000256" key="2">
    <source>
        <dbReference type="ARBA" id="ARBA00012616"/>
    </source>
</evidence>
<dbReference type="GO" id="GO:0006546">
    <property type="term" value="P:glycine catabolic process"/>
    <property type="evidence" value="ECO:0007669"/>
    <property type="project" value="InterPro"/>
</dbReference>
<comment type="subunit">
    <text evidence="8">The glycine cleavage system is composed of four proteins: P, T, L and H.</text>
</comment>
<keyword evidence="8" id="KW-0809">Transit peptide</keyword>
<comment type="similarity">
    <text evidence="1 8">Belongs to the GcvT family.</text>
</comment>
<keyword evidence="3 8" id="KW-0032">Aminotransferase</keyword>
<evidence type="ECO:0000256" key="5">
    <source>
        <dbReference type="ARBA" id="ARBA00031395"/>
    </source>
</evidence>
<dbReference type="PANTHER" id="PTHR43757">
    <property type="entry name" value="AMINOMETHYLTRANSFERASE"/>
    <property type="match status" value="1"/>
</dbReference>
<dbReference type="GO" id="GO:0005739">
    <property type="term" value="C:mitochondrion"/>
    <property type="evidence" value="ECO:0007669"/>
    <property type="project" value="UniProtKB-SubCell"/>
</dbReference>
<dbReference type="OrthoDB" id="10263536at2759"/>
<evidence type="ECO:0000259" key="10">
    <source>
        <dbReference type="Pfam" id="PF08669"/>
    </source>
</evidence>
<feature type="domain" description="Aminomethyltransferase C-terminal" evidence="10">
    <location>
        <begin position="289"/>
        <end position="366"/>
    </location>
</feature>
<dbReference type="GO" id="GO:0008483">
    <property type="term" value="F:transaminase activity"/>
    <property type="evidence" value="ECO:0007669"/>
    <property type="project" value="UniProtKB-KW"/>
</dbReference>
<dbReference type="GO" id="GO:0005960">
    <property type="term" value="C:glycine cleavage complex"/>
    <property type="evidence" value="ECO:0007669"/>
    <property type="project" value="InterPro"/>
</dbReference>
<dbReference type="InterPro" id="IPR027266">
    <property type="entry name" value="TrmE/GcvT-like"/>
</dbReference>
<comment type="function">
    <text evidence="8">The glycine cleavage system catalyzes the degradation of glycine.</text>
</comment>
<evidence type="ECO:0000313" key="11">
    <source>
        <dbReference type="EMBL" id="KAG8469409.1"/>
    </source>
</evidence>
<evidence type="ECO:0000259" key="9">
    <source>
        <dbReference type="Pfam" id="PF01571"/>
    </source>
</evidence>
<dbReference type="EMBL" id="JAGTXO010000002">
    <property type="protein sequence ID" value="KAG8469409.1"/>
    <property type="molecule type" value="Genomic_DNA"/>
</dbReference>
<dbReference type="Gene3D" id="2.40.30.110">
    <property type="entry name" value="Aminomethyltransferase beta-barrel domains"/>
    <property type="match status" value="1"/>
</dbReference>
<gene>
    <name evidence="11" type="ORF">KFE25_005864</name>
</gene>
<feature type="domain" description="GCVT N-terminal" evidence="9">
    <location>
        <begin position="9"/>
        <end position="264"/>
    </location>
</feature>
<evidence type="ECO:0000313" key="12">
    <source>
        <dbReference type="Proteomes" id="UP000751190"/>
    </source>
</evidence>
<dbReference type="SUPFAM" id="SSF101790">
    <property type="entry name" value="Aminomethyltransferase beta-barrel domain"/>
    <property type="match status" value="1"/>
</dbReference>
<comment type="subcellular location">
    <subcellularLocation>
        <location evidence="8">Mitochondrion</location>
    </subcellularLocation>
</comment>
<dbReference type="FunFam" id="2.40.30.110:FF:000002">
    <property type="entry name" value="Aminomethyltransferase"/>
    <property type="match status" value="1"/>
</dbReference>
<name>A0A8J5XRZ6_DIALT</name>
<keyword evidence="8" id="KW-0496">Mitochondrion</keyword>
<protein>
    <recommendedName>
        <fullName evidence="2 8">Aminomethyltransferase</fullName>
        <ecNumber evidence="2 8">2.1.2.10</ecNumber>
    </recommendedName>
    <alternativeName>
        <fullName evidence="5 8">Glycine cleavage system T protein</fullName>
    </alternativeName>
</protein>
<proteinExistence type="inferred from homology"/>
<dbReference type="InterPro" id="IPR006223">
    <property type="entry name" value="GcvT"/>
</dbReference>
<evidence type="ECO:0000256" key="7">
    <source>
        <dbReference type="PIRSR" id="PIRSR006487-1"/>
    </source>
</evidence>
<dbReference type="InterPro" id="IPR013977">
    <property type="entry name" value="GcvT_C"/>
</dbReference>
<dbReference type="Pfam" id="PF08669">
    <property type="entry name" value="GCV_T_C"/>
    <property type="match status" value="1"/>
</dbReference>
<dbReference type="Gene3D" id="3.30.70.1400">
    <property type="entry name" value="Aminomethyltransferase beta-barrel domains"/>
    <property type="match status" value="1"/>
</dbReference>
<evidence type="ECO:0000256" key="1">
    <source>
        <dbReference type="ARBA" id="ARBA00008609"/>
    </source>
</evidence>
<dbReference type="OMA" id="MPVQYPA"/>
<dbReference type="EC" id="2.1.2.10" evidence="2 8"/>
<sequence>MAALRRTALFDFHVKRGAKMVPFAGWEMPVQYKESIINSHLHTREKAGLFDVSHMLGVRFTGKDRVEFMEKMCPVDAKNLPASMGSLSVLTNEAGGIIDDCIVTNRGDDLYTVINAGHEDKDLPHFEKHIKAFHGAGKDIHMEALTGNALLALQGPKAVDVMKKLSSHSFDSMKFMQGAHMTVAGVQCFVTRSGYTGEDGFELAFKKEESEGLAAEICKNSDVMTIGLGARDSLRLEAGLCLYGNDLDDTTTPVEAGLLFVISKARRESGGFIGADVILGQINNKSAARKRIGLIVEGAPARNGAEVVDKDGKQIGVVTSGVHSPCLKKNVSMAYVATPFSKLGSEIGVKVRGKTSAAVVTKMPFVPSNYFRGA</sequence>
<dbReference type="InterPro" id="IPR029043">
    <property type="entry name" value="GcvT/YgfZ_C"/>
</dbReference>
<dbReference type="NCBIfam" id="TIGR00528">
    <property type="entry name" value="gcvT"/>
    <property type="match status" value="1"/>
</dbReference>
<dbReference type="GO" id="GO:0004047">
    <property type="term" value="F:aminomethyltransferase activity"/>
    <property type="evidence" value="ECO:0007669"/>
    <property type="project" value="UniProtKB-EC"/>
</dbReference>
<evidence type="ECO:0000256" key="8">
    <source>
        <dbReference type="RuleBase" id="RU003981"/>
    </source>
</evidence>
<dbReference type="AlphaFoldDB" id="A0A8J5XRZ6"/>
<dbReference type="PIRSF" id="PIRSF006487">
    <property type="entry name" value="GcvT"/>
    <property type="match status" value="1"/>
</dbReference>
<feature type="binding site" evidence="7">
    <location>
        <position position="202"/>
    </location>
    <ligand>
        <name>substrate</name>
    </ligand>
</feature>
<organism evidence="11 12">
    <name type="scientific">Diacronema lutheri</name>
    <name type="common">Unicellular marine alga</name>
    <name type="synonym">Monochrysis lutheri</name>
    <dbReference type="NCBI Taxonomy" id="2081491"/>
    <lineage>
        <taxon>Eukaryota</taxon>
        <taxon>Haptista</taxon>
        <taxon>Haptophyta</taxon>
        <taxon>Pavlovophyceae</taxon>
        <taxon>Pavlovales</taxon>
        <taxon>Pavlovaceae</taxon>
        <taxon>Diacronema</taxon>
    </lineage>
</organism>
<dbReference type="Pfam" id="PF01571">
    <property type="entry name" value="GCV_T"/>
    <property type="match status" value="1"/>
</dbReference>
<dbReference type="Proteomes" id="UP000751190">
    <property type="component" value="Unassembled WGS sequence"/>
</dbReference>
<comment type="caution">
    <text evidence="11">The sequence shown here is derived from an EMBL/GenBank/DDBJ whole genome shotgun (WGS) entry which is preliminary data.</text>
</comment>
<keyword evidence="4 8" id="KW-0808">Transferase</keyword>
<dbReference type="PANTHER" id="PTHR43757:SF2">
    <property type="entry name" value="AMINOMETHYLTRANSFERASE, MITOCHONDRIAL"/>
    <property type="match status" value="1"/>
</dbReference>
<evidence type="ECO:0000256" key="6">
    <source>
        <dbReference type="ARBA" id="ARBA00047665"/>
    </source>
</evidence>
<dbReference type="InterPro" id="IPR028896">
    <property type="entry name" value="GcvT/YgfZ/DmdA"/>
</dbReference>
<reference evidence="11" key="1">
    <citation type="submission" date="2021-05" db="EMBL/GenBank/DDBJ databases">
        <title>The genome of the haptophyte Pavlova lutheri (Diacronema luteri, Pavlovales) - a model for lipid biosynthesis in eukaryotic algae.</title>
        <authorList>
            <person name="Hulatt C.J."/>
            <person name="Posewitz M.C."/>
        </authorList>
    </citation>
    <scope>NUCLEOTIDE SEQUENCE</scope>
    <source>
        <strain evidence="11">NIVA-4/92</strain>
    </source>
</reference>
<dbReference type="Gene3D" id="4.10.1250.10">
    <property type="entry name" value="Aminomethyltransferase fragment"/>
    <property type="match status" value="1"/>
</dbReference>
<evidence type="ECO:0000256" key="4">
    <source>
        <dbReference type="ARBA" id="ARBA00022679"/>
    </source>
</evidence>